<evidence type="ECO:0000313" key="1">
    <source>
        <dbReference type="EMBL" id="KAL0393243.1"/>
    </source>
</evidence>
<proteinExistence type="predicted"/>
<accession>A0AAW2SN91</accession>
<reference evidence="1" key="1">
    <citation type="submission" date="2020-06" db="EMBL/GenBank/DDBJ databases">
        <authorList>
            <person name="Li T."/>
            <person name="Hu X."/>
            <person name="Zhang T."/>
            <person name="Song X."/>
            <person name="Zhang H."/>
            <person name="Dai N."/>
            <person name="Sheng W."/>
            <person name="Hou X."/>
            <person name="Wei L."/>
        </authorList>
    </citation>
    <scope>NUCLEOTIDE SEQUENCE</scope>
    <source>
        <strain evidence="1">G02</strain>
        <tissue evidence="1">Leaf</tissue>
    </source>
</reference>
<protein>
    <submittedName>
        <fullName evidence="1">Uncharacterized protein</fullName>
    </submittedName>
</protein>
<dbReference type="EMBL" id="JACGWJ010000010">
    <property type="protein sequence ID" value="KAL0393243.1"/>
    <property type="molecule type" value="Genomic_DNA"/>
</dbReference>
<reference evidence="1" key="2">
    <citation type="journal article" date="2024" name="Plant">
        <title>Genomic evolution and insights into agronomic trait innovations of Sesamum species.</title>
        <authorList>
            <person name="Miao H."/>
            <person name="Wang L."/>
            <person name="Qu L."/>
            <person name="Liu H."/>
            <person name="Sun Y."/>
            <person name="Le M."/>
            <person name="Wang Q."/>
            <person name="Wei S."/>
            <person name="Zheng Y."/>
            <person name="Lin W."/>
            <person name="Duan Y."/>
            <person name="Cao H."/>
            <person name="Xiong S."/>
            <person name="Wang X."/>
            <person name="Wei L."/>
            <person name="Li C."/>
            <person name="Ma Q."/>
            <person name="Ju M."/>
            <person name="Zhao R."/>
            <person name="Li G."/>
            <person name="Mu C."/>
            <person name="Tian Q."/>
            <person name="Mei H."/>
            <person name="Zhang T."/>
            <person name="Gao T."/>
            <person name="Zhang H."/>
        </authorList>
    </citation>
    <scope>NUCLEOTIDE SEQUENCE</scope>
    <source>
        <strain evidence="1">G02</strain>
    </source>
</reference>
<organism evidence="1">
    <name type="scientific">Sesamum radiatum</name>
    <name type="common">Black benniseed</name>
    <dbReference type="NCBI Taxonomy" id="300843"/>
    <lineage>
        <taxon>Eukaryota</taxon>
        <taxon>Viridiplantae</taxon>
        <taxon>Streptophyta</taxon>
        <taxon>Embryophyta</taxon>
        <taxon>Tracheophyta</taxon>
        <taxon>Spermatophyta</taxon>
        <taxon>Magnoliopsida</taxon>
        <taxon>eudicotyledons</taxon>
        <taxon>Gunneridae</taxon>
        <taxon>Pentapetalae</taxon>
        <taxon>asterids</taxon>
        <taxon>lamiids</taxon>
        <taxon>Lamiales</taxon>
        <taxon>Pedaliaceae</taxon>
        <taxon>Sesamum</taxon>
    </lineage>
</organism>
<name>A0AAW2SN91_SESRA</name>
<dbReference type="AlphaFoldDB" id="A0AAW2SN91"/>
<sequence>MANELAANYCTPAIAEYDGTTDPLEHLSCFENEALLHRYTNGIKSLVFVTTLARAASSGSTNYLREL</sequence>
<comment type="caution">
    <text evidence="1">The sequence shown here is derived from an EMBL/GenBank/DDBJ whole genome shotgun (WGS) entry which is preliminary data.</text>
</comment>
<gene>
    <name evidence="1" type="ORF">Sradi_2547100</name>
</gene>